<evidence type="ECO:0000256" key="4">
    <source>
        <dbReference type="ARBA" id="ARBA00022833"/>
    </source>
</evidence>
<evidence type="ECO:0000256" key="2">
    <source>
        <dbReference type="ARBA" id="ARBA00022723"/>
    </source>
</evidence>
<protein>
    <submittedName>
        <fullName evidence="6">Uncharacterized protein</fullName>
    </submittedName>
</protein>
<name>A0AAV0X2R3_9HEMI</name>
<dbReference type="EMBL" id="CARXXK010000003">
    <property type="protein sequence ID" value="CAI6362719.1"/>
    <property type="molecule type" value="Genomic_DNA"/>
</dbReference>
<dbReference type="InterPro" id="IPR012337">
    <property type="entry name" value="RNaseH-like_sf"/>
</dbReference>
<keyword evidence="7" id="KW-1185">Reference proteome</keyword>
<dbReference type="PANTHER" id="PTHR46481:SF10">
    <property type="entry name" value="ZINC FINGER BED DOMAIN-CONTAINING PROTEIN 39"/>
    <property type="match status" value="1"/>
</dbReference>
<dbReference type="SUPFAM" id="SSF53098">
    <property type="entry name" value="Ribonuclease H-like"/>
    <property type="match status" value="1"/>
</dbReference>
<accession>A0AAV0X2R3</accession>
<dbReference type="Proteomes" id="UP001160148">
    <property type="component" value="Unassembled WGS sequence"/>
</dbReference>
<keyword evidence="3" id="KW-0863">Zinc-finger</keyword>
<evidence type="ECO:0000256" key="3">
    <source>
        <dbReference type="ARBA" id="ARBA00022771"/>
    </source>
</evidence>
<evidence type="ECO:0000313" key="7">
    <source>
        <dbReference type="Proteomes" id="UP001160148"/>
    </source>
</evidence>
<comment type="subcellular location">
    <subcellularLocation>
        <location evidence="1">Nucleus</location>
    </subcellularLocation>
</comment>
<reference evidence="6 7" key="1">
    <citation type="submission" date="2023-01" db="EMBL/GenBank/DDBJ databases">
        <authorList>
            <person name="Whitehead M."/>
        </authorList>
    </citation>
    <scope>NUCLEOTIDE SEQUENCE [LARGE SCALE GENOMIC DNA]</scope>
</reference>
<gene>
    <name evidence="6" type="ORF">MEUPH1_LOCUS17763</name>
</gene>
<dbReference type="GO" id="GO:0008270">
    <property type="term" value="F:zinc ion binding"/>
    <property type="evidence" value="ECO:0007669"/>
    <property type="project" value="UniProtKB-KW"/>
</dbReference>
<dbReference type="GO" id="GO:0005634">
    <property type="term" value="C:nucleus"/>
    <property type="evidence" value="ECO:0007669"/>
    <property type="project" value="UniProtKB-SubCell"/>
</dbReference>
<dbReference type="InterPro" id="IPR052035">
    <property type="entry name" value="ZnF_BED_domain_contain"/>
</dbReference>
<proteinExistence type="predicted"/>
<evidence type="ECO:0000313" key="6">
    <source>
        <dbReference type="EMBL" id="CAI6362719.1"/>
    </source>
</evidence>
<dbReference type="PANTHER" id="PTHR46481">
    <property type="entry name" value="ZINC FINGER BED DOMAIN-CONTAINING PROTEIN 4"/>
    <property type="match status" value="1"/>
</dbReference>
<keyword evidence="2" id="KW-0479">Metal-binding</keyword>
<organism evidence="6 7">
    <name type="scientific">Macrosiphum euphorbiae</name>
    <name type="common">potato aphid</name>
    <dbReference type="NCBI Taxonomy" id="13131"/>
    <lineage>
        <taxon>Eukaryota</taxon>
        <taxon>Metazoa</taxon>
        <taxon>Ecdysozoa</taxon>
        <taxon>Arthropoda</taxon>
        <taxon>Hexapoda</taxon>
        <taxon>Insecta</taxon>
        <taxon>Pterygota</taxon>
        <taxon>Neoptera</taxon>
        <taxon>Paraneoptera</taxon>
        <taxon>Hemiptera</taxon>
        <taxon>Sternorrhyncha</taxon>
        <taxon>Aphidomorpha</taxon>
        <taxon>Aphidoidea</taxon>
        <taxon>Aphididae</taxon>
        <taxon>Macrosiphini</taxon>
        <taxon>Macrosiphum</taxon>
    </lineage>
</organism>
<keyword evidence="5" id="KW-0539">Nucleus</keyword>
<keyword evidence="4" id="KW-0862">Zinc</keyword>
<dbReference type="AlphaFoldDB" id="A0AAV0X2R3"/>
<evidence type="ECO:0000256" key="5">
    <source>
        <dbReference type="ARBA" id="ARBA00023242"/>
    </source>
</evidence>
<comment type="caution">
    <text evidence="6">The sequence shown here is derived from an EMBL/GenBank/DDBJ whole genome shotgun (WGS) entry which is preliminary data.</text>
</comment>
<sequence length="157" mass="17671">MADLAVDSYIIFTCHYFNENWELCTQVLGFEEMRESHRADNIQDSLINIIGTWNLTGKVIGISHDNAANITNAARNSQERDIYSSPCAAHTLQLSINKGLENRMCSNLLKLASDKVAAFRHSPKRTNALENKISELGQKNCALYRDVQLNGILVWIC</sequence>
<evidence type="ECO:0000256" key="1">
    <source>
        <dbReference type="ARBA" id="ARBA00004123"/>
    </source>
</evidence>